<dbReference type="PROSITE" id="PS00175">
    <property type="entry name" value="PG_MUTASE"/>
    <property type="match status" value="1"/>
</dbReference>
<evidence type="ECO:0000313" key="4">
    <source>
        <dbReference type="EMBL" id="HIX81055.1"/>
    </source>
</evidence>
<dbReference type="GO" id="GO:0004331">
    <property type="term" value="F:fructose-2,6-bisphosphate 2-phosphatase activity"/>
    <property type="evidence" value="ECO:0007669"/>
    <property type="project" value="TreeGrafter"/>
</dbReference>
<dbReference type="CDD" id="cd07067">
    <property type="entry name" value="HP_PGM_like"/>
    <property type="match status" value="1"/>
</dbReference>
<dbReference type="PANTHER" id="PTHR46517">
    <property type="entry name" value="FRUCTOSE-2,6-BISPHOSPHATASE TIGAR"/>
    <property type="match status" value="1"/>
</dbReference>
<feature type="binding site" evidence="3">
    <location>
        <begin position="7"/>
        <end position="14"/>
    </location>
    <ligand>
        <name>substrate</name>
    </ligand>
</feature>
<feature type="binding site" evidence="3">
    <location>
        <position position="57"/>
    </location>
    <ligand>
        <name>substrate</name>
    </ligand>
</feature>
<gene>
    <name evidence="4" type="ORF">H9980_03660</name>
</gene>
<dbReference type="InterPro" id="IPR013078">
    <property type="entry name" value="His_Pase_superF_clade-1"/>
</dbReference>
<evidence type="ECO:0000256" key="2">
    <source>
        <dbReference type="PIRSR" id="PIRSR613078-1"/>
    </source>
</evidence>
<reference evidence="4" key="1">
    <citation type="journal article" date="2021" name="PeerJ">
        <title>Extensive microbial diversity within the chicken gut microbiome revealed by metagenomics and culture.</title>
        <authorList>
            <person name="Gilroy R."/>
            <person name="Ravi A."/>
            <person name="Getino M."/>
            <person name="Pursley I."/>
            <person name="Horton D.L."/>
            <person name="Alikhan N.F."/>
            <person name="Baker D."/>
            <person name="Gharbi K."/>
            <person name="Hall N."/>
            <person name="Watson M."/>
            <person name="Adriaenssens E.M."/>
            <person name="Foster-Nyarko E."/>
            <person name="Jarju S."/>
            <person name="Secka A."/>
            <person name="Antonio M."/>
            <person name="Oren A."/>
            <person name="Chaudhuri R.R."/>
            <person name="La Ragione R."/>
            <person name="Hildebrand F."/>
            <person name="Pallen M.J."/>
        </authorList>
    </citation>
    <scope>NUCLEOTIDE SEQUENCE</scope>
    <source>
        <strain evidence="4">ChiGjej1B1-14440</strain>
    </source>
</reference>
<feature type="active site" description="Tele-phosphohistidine intermediate" evidence="2">
    <location>
        <position position="8"/>
    </location>
</feature>
<feature type="non-terminal residue" evidence="4">
    <location>
        <position position="170"/>
    </location>
</feature>
<dbReference type="AlphaFoldDB" id="A0A9D2BLF3"/>
<dbReference type="InterPro" id="IPR051695">
    <property type="entry name" value="Phosphoglycerate_Mutase"/>
</dbReference>
<dbReference type="GO" id="GO:0043456">
    <property type="term" value="P:regulation of pentose-phosphate shunt"/>
    <property type="evidence" value="ECO:0007669"/>
    <property type="project" value="TreeGrafter"/>
</dbReference>
<dbReference type="Gene3D" id="3.40.50.1240">
    <property type="entry name" value="Phosphoglycerate mutase-like"/>
    <property type="match status" value="1"/>
</dbReference>
<dbReference type="EMBL" id="DXET01000086">
    <property type="protein sequence ID" value="HIX81055.1"/>
    <property type="molecule type" value="Genomic_DNA"/>
</dbReference>
<evidence type="ECO:0000256" key="1">
    <source>
        <dbReference type="ARBA" id="ARBA00022801"/>
    </source>
</evidence>
<dbReference type="SMART" id="SM00855">
    <property type="entry name" value="PGAM"/>
    <property type="match status" value="1"/>
</dbReference>
<comment type="caution">
    <text evidence="4">The sequence shown here is derived from an EMBL/GenBank/DDBJ whole genome shotgun (WGS) entry which is preliminary data.</text>
</comment>
<name>A0A9D2BLF3_9FIRM</name>
<dbReference type="Proteomes" id="UP000886724">
    <property type="component" value="Unassembled WGS sequence"/>
</dbReference>
<dbReference type="Pfam" id="PF00300">
    <property type="entry name" value="His_Phos_1"/>
    <property type="match status" value="1"/>
</dbReference>
<dbReference type="GO" id="GO:0045820">
    <property type="term" value="P:negative regulation of glycolytic process"/>
    <property type="evidence" value="ECO:0007669"/>
    <property type="project" value="TreeGrafter"/>
</dbReference>
<sequence>MSLYVTRHGQTDYNVENLVCGISPAVLTKLGILQAKELGKRLENIDYKYLYVSPLKRALDTVSLANIKEIEMVIEPRIQEINFGIYEGLPRDTQGFLTNKYDLAYRYPTGESFIELCNRVYSFLDEIKRQAIENDVLLVCHGAVCRAINTYFNDMTNDEIFEYTTENCQL</sequence>
<protein>
    <submittedName>
        <fullName evidence="4">Histidine phosphatase family protein</fullName>
    </submittedName>
</protein>
<dbReference type="SUPFAM" id="SSF53254">
    <property type="entry name" value="Phosphoglycerate mutase-like"/>
    <property type="match status" value="1"/>
</dbReference>
<evidence type="ECO:0000256" key="3">
    <source>
        <dbReference type="PIRSR" id="PIRSR613078-2"/>
    </source>
</evidence>
<feature type="active site" description="Proton donor/acceptor" evidence="2">
    <location>
        <position position="80"/>
    </location>
</feature>
<proteinExistence type="predicted"/>
<dbReference type="GO" id="GO:0005829">
    <property type="term" value="C:cytosol"/>
    <property type="evidence" value="ECO:0007669"/>
    <property type="project" value="TreeGrafter"/>
</dbReference>
<dbReference type="PANTHER" id="PTHR46517:SF1">
    <property type="entry name" value="FRUCTOSE-2,6-BISPHOSPHATASE TIGAR"/>
    <property type="match status" value="1"/>
</dbReference>
<keyword evidence="1" id="KW-0378">Hydrolase</keyword>
<accession>A0A9D2BLF3</accession>
<dbReference type="InterPro" id="IPR001345">
    <property type="entry name" value="PG/BPGM_mutase_AS"/>
</dbReference>
<reference evidence="4" key="2">
    <citation type="submission" date="2021-04" db="EMBL/GenBank/DDBJ databases">
        <authorList>
            <person name="Gilroy R."/>
        </authorList>
    </citation>
    <scope>NUCLEOTIDE SEQUENCE</scope>
    <source>
        <strain evidence="4">ChiGjej1B1-14440</strain>
    </source>
</reference>
<dbReference type="InterPro" id="IPR029033">
    <property type="entry name" value="His_PPase_superfam"/>
</dbReference>
<organism evidence="4 5">
    <name type="scientific">Candidatus Erysipelatoclostridium merdavium</name>
    <dbReference type="NCBI Taxonomy" id="2838566"/>
    <lineage>
        <taxon>Bacteria</taxon>
        <taxon>Bacillati</taxon>
        <taxon>Bacillota</taxon>
        <taxon>Erysipelotrichia</taxon>
        <taxon>Erysipelotrichales</taxon>
        <taxon>Erysipelotrichales incertae sedis</taxon>
    </lineage>
</organism>
<evidence type="ECO:0000313" key="5">
    <source>
        <dbReference type="Proteomes" id="UP000886724"/>
    </source>
</evidence>
<dbReference type="PIRSF" id="PIRSF000709">
    <property type="entry name" value="6PFK_2-Ptase"/>
    <property type="match status" value="1"/>
</dbReference>